<reference evidence="3" key="1">
    <citation type="submission" date="2021-02" db="EMBL/GenBank/DDBJ databases">
        <authorList>
            <person name="Nowell W R."/>
        </authorList>
    </citation>
    <scope>NUCLEOTIDE SEQUENCE</scope>
</reference>
<sequence>ASRIYNNSTPLTVEFGVSEVEFALHCLLCALESPKIRIPSNFSKRVILTSRITAKLACWSHERMLVPVLGYYLAWLKEQLKPQVVKLFQVQYQLIFCFWVLAIASNIVSFMAKYHVIPRLTEILTETEKQENGM</sequence>
<dbReference type="SUPFAM" id="SSF48371">
    <property type="entry name" value="ARM repeat"/>
    <property type="match status" value="1"/>
</dbReference>
<dbReference type="EMBL" id="CAJOBA010025367">
    <property type="protein sequence ID" value="CAF3930714.1"/>
    <property type="molecule type" value="Genomic_DNA"/>
</dbReference>
<keyword evidence="6" id="KW-1185">Reference proteome</keyword>
<organism evidence="3 6">
    <name type="scientific">Didymodactylos carnosus</name>
    <dbReference type="NCBI Taxonomy" id="1234261"/>
    <lineage>
        <taxon>Eukaryota</taxon>
        <taxon>Metazoa</taxon>
        <taxon>Spiralia</taxon>
        <taxon>Gnathifera</taxon>
        <taxon>Rotifera</taxon>
        <taxon>Eurotatoria</taxon>
        <taxon>Bdelloidea</taxon>
        <taxon>Philodinida</taxon>
        <taxon>Philodinidae</taxon>
        <taxon>Didymodactylos</taxon>
    </lineage>
</organism>
<dbReference type="InterPro" id="IPR004908">
    <property type="entry name" value="ATPase_V1-cplx_hsu"/>
</dbReference>
<protein>
    <submittedName>
        <fullName evidence="3">Uncharacterized protein</fullName>
    </submittedName>
</protein>
<dbReference type="Proteomes" id="UP000681722">
    <property type="component" value="Unassembled WGS sequence"/>
</dbReference>
<dbReference type="EMBL" id="CAJNOQ010010101">
    <property type="protein sequence ID" value="CAF1242954.1"/>
    <property type="molecule type" value="Genomic_DNA"/>
</dbReference>
<gene>
    <name evidence="3" type="ORF">GPM918_LOCUS25749</name>
    <name evidence="2" type="ORF">OVA965_LOCUS21013</name>
    <name evidence="5" type="ORF">SRO942_LOCUS25786</name>
    <name evidence="4" type="ORF">TMI583_LOCUS21559</name>
</gene>
<evidence type="ECO:0000256" key="1">
    <source>
        <dbReference type="SAM" id="Phobius"/>
    </source>
</evidence>
<dbReference type="Proteomes" id="UP000682733">
    <property type="component" value="Unassembled WGS sequence"/>
</dbReference>
<evidence type="ECO:0000313" key="5">
    <source>
        <dbReference type="EMBL" id="CAF4007005.1"/>
    </source>
</evidence>
<dbReference type="PANTHER" id="PTHR10698">
    <property type="entry name" value="V-TYPE PROTON ATPASE SUBUNIT H"/>
    <property type="match status" value="1"/>
</dbReference>
<feature type="transmembrane region" description="Helical" evidence="1">
    <location>
        <begin position="90"/>
        <end position="112"/>
    </location>
</feature>
<evidence type="ECO:0000313" key="4">
    <source>
        <dbReference type="EMBL" id="CAF3930714.1"/>
    </source>
</evidence>
<comment type="caution">
    <text evidence="3">The sequence shown here is derived from an EMBL/GenBank/DDBJ whole genome shotgun (WGS) entry which is preliminary data.</text>
</comment>
<keyword evidence="1" id="KW-0472">Membrane</keyword>
<dbReference type="Gene3D" id="1.25.10.10">
    <property type="entry name" value="Leucine-rich Repeat Variant"/>
    <property type="match status" value="1"/>
</dbReference>
<dbReference type="InterPro" id="IPR016024">
    <property type="entry name" value="ARM-type_fold"/>
</dbReference>
<dbReference type="InterPro" id="IPR011989">
    <property type="entry name" value="ARM-like"/>
</dbReference>
<dbReference type="AlphaFoldDB" id="A0A814ZGX8"/>
<name>A0A814ZGX8_9BILA</name>
<keyword evidence="1" id="KW-1133">Transmembrane helix</keyword>
<dbReference type="GO" id="GO:0046961">
    <property type="term" value="F:proton-transporting ATPase activity, rotational mechanism"/>
    <property type="evidence" value="ECO:0007669"/>
    <property type="project" value="InterPro"/>
</dbReference>
<dbReference type="PANTHER" id="PTHR10698:SF0">
    <property type="entry name" value="V-TYPE PROTON ATPASE SUBUNIT H"/>
    <property type="match status" value="1"/>
</dbReference>
<evidence type="ECO:0000313" key="3">
    <source>
        <dbReference type="EMBL" id="CAF1242954.1"/>
    </source>
</evidence>
<dbReference type="EMBL" id="CAJNOK010011374">
    <property type="protein sequence ID" value="CAF1138665.1"/>
    <property type="molecule type" value="Genomic_DNA"/>
</dbReference>
<feature type="non-terminal residue" evidence="3">
    <location>
        <position position="1"/>
    </location>
</feature>
<dbReference type="OrthoDB" id="10263554at2759"/>
<dbReference type="Proteomes" id="UP000677228">
    <property type="component" value="Unassembled WGS sequence"/>
</dbReference>
<evidence type="ECO:0000313" key="6">
    <source>
        <dbReference type="Proteomes" id="UP000663829"/>
    </source>
</evidence>
<keyword evidence="1" id="KW-0812">Transmembrane</keyword>
<dbReference type="EMBL" id="CAJOBC010011166">
    <property type="protein sequence ID" value="CAF4007005.1"/>
    <property type="molecule type" value="Genomic_DNA"/>
</dbReference>
<dbReference type="Pfam" id="PF03224">
    <property type="entry name" value="V-ATPase_H_N"/>
    <property type="match status" value="1"/>
</dbReference>
<evidence type="ECO:0000313" key="2">
    <source>
        <dbReference type="EMBL" id="CAF1138665.1"/>
    </source>
</evidence>
<proteinExistence type="predicted"/>
<dbReference type="GO" id="GO:0000221">
    <property type="term" value="C:vacuolar proton-transporting V-type ATPase, V1 domain"/>
    <property type="evidence" value="ECO:0007669"/>
    <property type="project" value="InterPro"/>
</dbReference>
<accession>A0A814ZGX8</accession>
<dbReference type="GO" id="GO:0005765">
    <property type="term" value="C:lysosomal membrane"/>
    <property type="evidence" value="ECO:0007669"/>
    <property type="project" value="TreeGrafter"/>
</dbReference>
<dbReference type="Proteomes" id="UP000663829">
    <property type="component" value="Unassembled WGS sequence"/>
</dbReference>